<gene>
    <name evidence="1" type="ORF">METZ01_LOCUS294865</name>
</gene>
<reference evidence="1" key="1">
    <citation type="submission" date="2018-05" db="EMBL/GenBank/DDBJ databases">
        <authorList>
            <person name="Lanie J.A."/>
            <person name="Ng W.-L."/>
            <person name="Kazmierczak K.M."/>
            <person name="Andrzejewski T.M."/>
            <person name="Davidsen T.M."/>
            <person name="Wayne K.J."/>
            <person name="Tettelin H."/>
            <person name="Glass J.I."/>
            <person name="Rusch D."/>
            <person name="Podicherti R."/>
            <person name="Tsui H.-C.T."/>
            <person name="Winkler M.E."/>
        </authorList>
    </citation>
    <scope>NUCLEOTIDE SEQUENCE</scope>
</reference>
<proteinExistence type="predicted"/>
<accession>A0A382M456</accession>
<name>A0A382M456_9ZZZZ</name>
<dbReference type="EMBL" id="UINC01090244">
    <property type="protein sequence ID" value="SVC42011.1"/>
    <property type="molecule type" value="Genomic_DNA"/>
</dbReference>
<sequence>MKLKSISLAFTLIATMMASACTFEPERSDSRFGVAKGGDDRNGPYDVIPGWWKPAPDHDETWTWGSAAGV</sequence>
<dbReference type="AlphaFoldDB" id="A0A382M456"/>
<evidence type="ECO:0000313" key="1">
    <source>
        <dbReference type="EMBL" id="SVC42011.1"/>
    </source>
</evidence>
<organism evidence="1">
    <name type="scientific">marine metagenome</name>
    <dbReference type="NCBI Taxonomy" id="408172"/>
    <lineage>
        <taxon>unclassified sequences</taxon>
        <taxon>metagenomes</taxon>
        <taxon>ecological metagenomes</taxon>
    </lineage>
</organism>
<protein>
    <submittedName>
        <fullName evidence="1">Uncharacterized protein</fullName>
    </submittedName>
</protein>
<feature type="non-terminal residue" evidence="1">
    <location>
        <position position="70"/>
    </location>
</feature>
<dbReference type="PROSITE" id="PS51257">
    <property type="entry name" value="PROKAR_LIPOPROTEIN"/>
    <property type="match status" value="1"/>
</dbReference>